<dbReference type="GO" id="GO:0005506">
    <property type="term" value="F:iron ion binding"/>
    <property type="evidence" value="ECO:0007669"/>
    <property type="project" value="InterPro"/>
</dbReference>
<dbReference type="InterPro" id="IPR002401">
    <property type="entry name" value="Cyt_P450_E_grp-I"/>
</dbReference>
<evidence type="ECO:0000313" key="17">
    <source>
        <dbReference type="Proteomes" id="UP000813824"/>
    </source>
</evidence>
<evidence type="ECO:0000256" key="13">
    <source>
        <dbReference type="ARBA" id="ARBA00023136"/>
    </source>
</evidence>
<dbReference type="GO" id="GO:0016705">
    <property type="term" value="F:oxidoreductase activity, acting on paired donors, with incorporation or reduction of molecular oxygen"/>
    <property type="evidence" value="ECO:0007669"/>
    <property type="project" value="InterPro"/>
</dbReference>
<dbReference type="PANTHER" id="PTHR46300:SF7">
    <property type="entry name" value="P450, PUTATIVE (EUROFUNG)-RELATED"/>
    <property type="match status" value="1"/>
</dbReference>
<comment type="caution">
    <text evidence="16">The sequence shown here is derived from an EMBL/GenBank/DDBJ whole genome shotgun (WGS) entry which is preliminary data.</text>
</comment>
<feature type="binding site" description="axial binding residue" evidence="14">
    <location>
        <position position="443"/>
    </location>
    <ligand>
        <name>heme</name>
        <dbReference type="ChEBI" id="CHEBI:30413"/>
    </ligand>
    <ligandPart>
        <name>Fe</name>
        <dbReference type="ChEBI" id="CHEBI:18248"/>
    </ligandPart>
</feature>
<accession>A0A8K0UJZ9</accession>
<dbReference type="Proteomes" id="UP000813824">
    <property type="component" value="Unassembled WGS sequence"/>
</dbReference>
<keyword evidence="6 14" id="KW-0349">Heme</keyword>
<comment type="similarity">
    <text evidence="5 15">Belongs to the cytochrome P450 family.</text>
</comment>
<evidence type="ECO:0000256" key="15">
    <source>
        <dbReference type="RuleBase" id="RU000461"/>
    </source>
</evidence>
<evidence type="ECO:0000256" key="14">
    <source>
        <dbReference type="PIRSR" id="PIRSR602401-1"/>
    </source>
</evidence>
<dbReference type="InterPro" id="IPR050364">
    <property type="entry name" value="Cytochrome_P450_fung"/>
</dbReference>
<comment type="cofactor">
    <cofactor evidence="1 14">
        <name>heme</name>
        <dbReference type="ChEBI" id="CHEBI:30413"/>
    </cofactor>
</comment>
<dbReference type="InterPro" id="IPR001128">
    <property type="entry name" value="Cyt_P450"/>
</dbReference>
<dbReference type="FunFam" id="1.10.630.10:FF:000238">
    <property type="entry name" value="Cytochrome P450 2A6"/>
    <property type="match status" value="1"/>
</dbReference>
<proteinExistence type="inferred from homology"/>
<dbReference type="InterPro" id="IPR036396">
    <property type="entry name" value="Cyt_P450_sf"/>
</dbReference>
<dbReference type="GO" id="GO:0020037">
    <property type="term" value="F:heme binding"/>
    <property type="evidence" value="ECO:0007669"/>
    <property type="project" value="InterPro"/>
</dbReference>
<gene>
    <name evidence="16" type="ORF">BXZ70DRAFT_1033701</name>
</gene>
<evidence type="ECO:0000256" key="10">
    <source>
        <dbReference type="ARBA" id="ARBA00023002"/>
    </source>
</evidence>
<reference evidence="16" key="1">
    <citation type="journal article" date="2021" name="New Phytol.">
        <title>Evolutionary innovations through gain and loss of genes in the ectomycorrhizal Boletales.</title>
        <authorList>
            <person name="Wu G."/>
            <person name="Miyauchi S."/>
            <person name="Morin E."/>
            <person name="Kuo A."/>
            <person name="Drula E."/>
            <person name="Varga T."/>
            <person name="Kohler A."/>
            <person name="Feng B."/>
            <person name="Cao Y."/>
            <person name="Lipzen A."/>
            <person name="Daum C."/>
            <person name="Hundley H."/>
            <person name="Pangilinan J."/>
            <person name="Johnson J."/>
            <person name="Barry K."/>
            <person name="LaButti K."/>
            <person name="Ng V."/>
            <person name="Ahrendt S."/>
            <person name="Min B."/>
            <person name="Choi I.G."/>
            <person name="Park H."/>
            <person name="Plett J.M."/>
            <person name="Magnuson J."/>
            <person name="Spatafora J.W."/>
            <person name="Nagy L.G."/>
            <person name="Henrissat B."/>
            <person name="Grigoriev I.V."/>
            <person name="Yang Z.L."/>
            <person name="Xu J."/>
            <person name="Martin F.M."/>
        </authorList>
    </citation>
    <scope>NUCLEOTIDE SEQUENCE</scope>
    <source>
        <strain evidence="16">KKN 215</strain>
    </source>
</reference>
<organism evidence="16 17">
    <name type="scientific">Cristinia sonorae</name>
    <dbReference type="NCBI Taxonomy" id="1940300"/>
    <lineage>
        <taxon>Eukaryota</taxon>
        <taxon>Fungi</taxon>
        <taxon>Dikarya</taxon>
        <taxon>Basidiomycota</taxon>
        <taxon>Agaricomycotina</taxon>
        <taxon>Agaricomycetes</taxon>
        <taxon>Agaricomycetidae</taxon>
        <taxon>Agaricales</taxon>
        <taxon>Pleurotineae</taxon>
        <taxon>Stephanosporaceae</taxon>
        <taxon>Cristinia</taxon>
    </lineage>
</organism>
<name>A0A8K0UJZ9_9AGAR</name>
<evidence type="ECO:0000256" key="8">
    <source>
        <dbReference type="ARBA" id="ARBA00022824"/>
    </source>
</evidence>
<evidence type="ECO:0000256" key="9">
    <source>
        <dbReference type="ARBA" id="ARBA00022848"/>
    </source>
</evidence>
<dbReference type="PRINTS" id="PR00385">
    <property type="entry name" value="P450"/>
</dbReference>
<evidence type="ECO:0000256" key="5">
    <source>
        <dbReference type="ARBA" id="ARBA00010617"/>
    </source>
</evidence>
<dbReference type="EMBL" id="JAEVFJ010000024">
    <property type="protein sequence ID" value="KAH8094939.1"/>
    <property type="molecule type" value="Genomic_DNA"/>
</dbReference>
<evidence type="ECO:0000256" key="11">
    <source>
        <dbReference type="ARBA" id="ARBA00023004"/>
    </source>
</evidence>
<dbReference type="SUPFAM" id="SSF48264">
    <property type="entry name" value="Cytochrome P450"/>
    <property type="match status" value="1"/>
</dbReference>
<dbReference type="GO" id="GO:0004497">
    <property type="term" value="F:monooxygenase activity"/>
    <property type="evidence" value="ECO:0007669"/>
    <property type="project" value="UniProtKB-KW"/>
</dbReference>
<dbReference type="Gene3D" id="1.10.630.10">
    <property type="entry name" value="Cytochrome P450"/>
    <property type="match status" value="1"/>
</dbReference>
<evidence type="ECO:0000256" key="1">
    <source>
        <dbReference type="ARBA" id="ARBA00001971"/>
    </source>
</evidence>
<evidence type="ECO:0000256" key="3">
    <source>
        <dbReference type="ARBA" id="ARBA00004406"/>
    </source>
</evidence>
<comment type="pathway">
    <text evidence="4">Secondary metabolite biosynthesis.</text>
</comment>
<keyword evidence="13" id="KW-0472">Membrane</keyword>
<comment type="subcellular location">
    <subcellularLocation>
        <location evidence="3">Endoplasmic reticulum membrane</location>
        <topology evidence="3">Peripheral membrane protein</topology>
    </subcellularLocation>
    <subcellularLocation>
        <location evidence="2">Microsome membrane</location>
        <topology evidence="2">Peripheral membrane protein</topology>
    </subcellularLocation>
</comment>
<evidence type="ECO:0000313" key="16">
    <source>
        <dbReference type="EMBL" id="KAH8094939.1"/>
    </source>
</evidence>
<dbReference type="PROSITE" id="PS00086">
    <property type="entry name" value="CYTOCHROME_P450"/>
    <property type="match status" value="1"/>
</dbReference>
<dbReference type="PANTHER" id="PTHR46300">
    <property type="entry name" value="P450, PUTATIVE (EUROFUNG)-RELATED-RELATED"/>
    <property type="match status" value="1"/>
</dbReference>
<keyword evidence="11 14" id="KW-0408">Iron</keyword>
<dbReference type="OrthoDB" id="2789670at2759"/>
<dbReference type="AlphaFoldDB" id="A0A8K0UJZ9"/>
<dbReference type="InterPro" id="IPR017972">
    <property type="entry name" value="Cyt_P450_CS"/>
</dbReference>
<keyword evidence="9" id="KW-0492">Microsome</keyword>
<keyword evidence="12 15" id="KW-0503">Monooxygenase</keyword>
<keyword evidence="10 15" id="KW-0560">Oxidoreductase</keyword>
<sequence>MKDVLKLVEPRDIVLTLVAIVALCIVHTRKRTRRALPPGPKGLPIIGNVFQMPRSMEWLQFDKWAQAYGPIFHLHLLGEHVFVINSHKVAVDTLERNASVFAARPRNMVMASDLIGWGRAVALNPGGEQHRKYRRLLSKVLNSQAVRKFRPLEQRSAETFLQDIYRTPDDFMKHIRNSVGNLIVELSYGREVTIGKTGYIDYAEYVHEVFAYAARSFAFLVDIVPILRHLPEWMPGAGFKAQARKWRKELELMAEAPFKMVKSDMERNEFSESYVSASLSKNKGTDKEHESDVMWTAASLYTGGADTTVASITSFFLMMCLFPEAQARAQKEIDNVIGSDRLPTAEDEQRLPYLSALIREILRYWTIAPLGVPHRATADTTYGPYHIPQGSTIIANIWGMMHDPTVYTNPFQFKPERFLSIEQGGLSEPDPIPTVFGFGRRICPGMHLAAASMWTYSACVLAAFKIAPVKDEKGEDVVPVAETGEGIISMPKPFKCEIVPRSSATATLLGF</sequence>
<keyword evidence="17" id="KW-1185">Reference proteome</keyword>
<evidence type="ECO:0000256" key="7">
    <source>
        <dbReference type="ARBA" id="ARBA00022723"/>
    </source>
</evidence>
<dbReference type="PRINTS" id="PR00463">
    <property type="entry name" value="EP450I"/>
</dbReference>
<dbReference type="CDD" id="cd11065">
    <property type="entry name" value="CYP64-like"/>
    <property type="match status" value="1"/>
</dbReference>
<protein>
    <submittedName>
        <fullName evidence="16">Cytochrome P450</fullName>
    </submittedName>
</protein>
<dbReference type="Pfam" id="PF00067">
    <property type="entry name" value="p450"/>
    <property type="match status" value="1"/>
</dbReference>
<evidence type="ECO:0000256" key="6">
    <source>
        <dbReference type="ARBA" id="ARBA00022617"/>
    </source>
</evidence>
<evidence type="ECO:0000256" key="4">
    <source>
        <dbReference type="ARBA" id="ARBA00005179"/>
    </source>
</evidence>
<evidence type="ECO:0000256" key="12">
    <source>
        <dbReference type="ARBA" id="ARBA00023033"/>
    </source>
</evidence>
<keyword evidence="8" id="KW-0256">Endoplasmic reticulum</keyword>
<dbReference type="GO" id="GO:0005789">
    <property type="term" value="C:endoplasmic reticulum membrane"/>
    <property type="evidence" value="ECO:0007669"/>
    <property type="project" value="UniProtKB-SubCell"/>
</dbReference>
<keyword evidence="7 14" id="KW-0479">Metal-binding</keyword>
<evidence type="ECO:0000256" key="2">
    <source>
        <dbReference type="ARBA" id="ARBA00004174"/>
    </source>
</evidence>